<reference evidence="2" key="1">
    <citation type="submission" date="2023-03" db="EMBL/GenBank/DDBJ databases">
        <authorList>
            <person name="Julca I."/>
        </authorList>
    </citation>
    <scope>NUCLEOTIDE SEQUENCE</scope>
</reference>
<dbReference type="EMBL" id="OX459125">
    <property type="protein sequence ID" value="CAI9114599.1"/>
    <property type="molecule type" value="Genomic_DNA"/>
</dbReference>
<dbReference type="AlphaFoldDB" id="A0AAV1E6H0"/>
<proteinExistence type="predicted"/>
<dbReference type="Proteomes" id="UP001161247">
    <property type="component" value="Chromosome 8"/>
</dbReference>
<evidence type="ECO:0000313" key="2">
    <source>
        <dbReference type="EMBL" id="CAI9114599.1"/>
    </source>
</evidence>
<sequence>MRLFRLVTEETTSEILFGEKDCPSMHQPPITFKDSKAFRKVKRIYGEPPHLSKGLKEIYPLVVGVSAITSEAKELHPIHSKPLKTTKSVFKDGDRGSKSAQKVAHGDRLSQLRADLRFALENLRSRRGDEWEDHLERIRRFKESDSLQRERVQREKLREEHREKLRIFELLSV</sequence>
<evidence type="ECO:0000313" key="3">
    <source>
        <dbReference type="Proteomes" id="UP001161247"/>
    </source>
</evidence>
<accession>A0AAV1E6H0</accession>
<keyword evidence="3" id="KW-1185">Reference proteome</keyword>
<organism evidence="2 3">
    <name type="scientific">Oldenlandia corymbosa var. corymbosa</name>
    <dbReference type="NCBI Taxonomy" id="529605"/>
    <lineage>
        <taxon>Eukaryota</taxon>
        <taxon>Viridiplantae</taxon>
        <taxon>Streptophyta</taxon>
        <taxon>Embryophyta</taxon>
        <taxon>Tracheophyta</taxon>
        <taxon>Spermatophyta</taxon>
        <taxon>Magnoliopsida</taxon>
        <taxon>eudicotyledons</taxon>
        <taxon>Gunneridae</taxon>
        <taxon>Pentapetalae</taxon>
        <taxon>asterids</taxon>
        <taxon>lamiids</taxon>
        <taxon>Gentianales</taxon>
        <taxon>Rubiaceae</taxon>
        <taxon>Rubioideae</taxon>
        <taxon>Spermacoceae</taxon>
        <taxon>Hedyotis-Oldenlandia complex</taxon>
        <taxon>Oldenlandia</taxon>
    </lineage>
</organism>
<evidence type="ECO:0000256" key="1">
    <source>
        <dbReference type="SAM" id="MobiDB-lite"/>
    </source>
</evidence>
<name>A0AAV1E6H0_OLDCO</name>
<protein>
    <submittedName>
        <fullName evidence="2">OLC1v1015355C1</fullName>
    </submittedName>
</protein>
<feature type="region of interest" description="Disordered" evidence="1">
    <location>
        <begin position="86"/>
        <end position="106"/>
    </location>
</feature>
<gene>
    <name evidence="2" type="ORF">OLC1_LOCUS21302</name>
</gene>